<accession>A0ABP8DAL4</accession>
<sequence>MLLRTAPFRGFDAFDQFFAGAGVRAAGAPLDAYRDGDAFFVEIDLPGVDPASIDATVDGNVLTVRAERTRTQREGVRRVITERPTGTVTRRLVLGDALDTDRLEATYDAGVLTLRIPVAEKARPRKIEIGTTQRELATA</sequence>
<reference evidence="5" key="1">
    <citation type="journal article" date="2019" name="Int. J. Syst. Evol. Microbiol.">
        <title>The Global Catalogue of Microorganisms (GCM) 10K type strain sequencing project: providing services to taxonomists for standard genome sequencing and annotation.</title>
        <authorList>
            <consortium name="The Broad Institute Genomics Platform"/>
            <consortium name="The Broad Institute Genome Sequencing Center for Infectious Disease"/>
            <person name="Wu L."/>
            <person name="Ma J."/>
        </authorList>
    </citation>
    <scope>NUCLEOTIDE SEQUENCE [LARGE SCALE GENOMIC DNA]</scope>
    <source>
        <strain evidence="5">JCM 17441</strain>
    </source>
</reference>
<evidence type="ECO:0000256" key="2">
    <source>
        <dbReference type="RuleBase" id="RU003616"/>
    </source>
</evidence>
<dbReference type="InterPro" id="IPR002068">
    <property type="entry name" value="A-crystallin/Hsp20_dom"/>
</dbReference>
<dbReference type="PANTHER" id="PTHR11527">
    <property type="entry name" value="HEAT-SHOCK PROTEIN 20 FAMILY MEMBER"/>
    <property type="match status" value="1"/>
</dbReference>
<organism evidence="4 5">
    <name type="scientific">Dactylosporangium darangshiense</name>
    <dbReference type="NCBI Taxonomy" id="579108"/>
    <lineage>
        <taxon>Bacteria</taxon>
        <taxon>Bacillati</taxon>
        <taxon>Actinomycetota</taxon>
        <taxon>Actinomycetes</taxon>
        <taxon>Micromonosporales</taxon>
        <taxon>Micromonosporaceae</taxon>
        <taxon>Dactylosporangium</taxon>
    </lineage>
</organism>
<comment type="caution">
    <text evidence="4">The sequence shown here is derived from an EMBL/GenBank/DDBJ whole genome shotgun (WGS) entry which is preliminary data.</text>
</comment>
<gene>
    <name evidence="4" type="ORF">GCM10022255_043760</name>
</gene>
<dbReference type="InterPro" id="IPR031107">
    <property type="entry name" value="Small_HSP"/>
</dbReference>
<dbReference type="EMBL" id="BAABAT010000011">
    <property type="protein sequence ID" value="GAA4251376.1"/>
    <property type="molecule type" value="Genomic_DNA"/>
</dbReference>
<protein>
    <submittedName>
        <fullName evidence="4">Hsp20/alpha crystallin family protein</fullName>
    </submittedName>
</protein>
<dbReference type="PROSITE" id="PS01031">
    <property type="entry name" value="SHSP"/>
    <property type="match status" value="1"/>
</dbReference>
<dbReference type="SUPFAM" id="SSF49764">
    <property type="entry name" value="HSP20-like chaperones"/>
    <property type="match status" value="1"/>
</dbReference>
<dbReference type="Gene3D" id="2.60.40.790">
    <property type="match status" value="1"/>
</dbReference>
<feature type="domain" description="SHSP" evidence="3">
    <location>
        <begin position="21"/>
        <end position="132"/>
    </location>
</feature>
<name>A0ABP8DAL4_9ACTN</name>
<dbReference type="InterPro" id="IPR008978">
    <property type="entry name" value="HSP20-like_chaperone"/>
</dbReference>
<dbReference type="Proteomes" id="UP001500620">
    <property type="component" value="Unassembled WGS sequence"/>
</dbReference>
<dbReference type="RefSeq" id="WP_345128970.1">
    <property type="nucleotide sequence ID" value="NZ_BAABAT010000011.1"/>
</dbReference>
<proteinExistence type="inferred from homology"/>
<comment type="similarity">
    <text evidence="1 2">Belongs to the small heat shock protein (HSP20) family.</text>
</comment>
<dbReference type="Pfam" id="PF00011">
    <property type="entry name" value="HSP20"/>
    <property type="match status" value="1"/>
</dbReference>
<dbReference type="CDD" id="cd06464">
    <property type="entry name" value="ACD_sHsps-like"/>
    <property type="match status" value="1"/>
</dbReference>
<keyword evidence="5" id="KW-1185">Reference proteome</keyword>
<evidence type="ECO:0000259" key="3">
    <source>
        <dbReference type="PROSITE" id="PS01031"/>
    </source>
</evidence>
<evidence type="ECO:0000256" key="1">
    <source>
        <dbReference type="PROSITE-ProRule" id="PRU00285"/>
    </source>
</evidence>
<evidence type="ECO:0000313" key="5">
    <source>
        <dbReference type="Proteomes" id="UP001500620"/>
    </source>
</evidence>
<evidence type="ECO:0000313" key="4">
    <source>
        <dbReference type="EMBL" id="GAA4251376.1"/>
    </source>
</evidence>